<evidence type="ECO:0000256" key="6">
    <source>
        <dbReference type="RuleBase" id="RU003915"/>
    </source>
</evidence>
<evidence type="ECO:0000313" key="8">
    <source>
        <dbReference type="EMBL" id="KAB8066064.1"/>
    </source>
</evidence>
<protein>
    <recommendedName>
        <fullName evidence="6">Peptidyl-prolyl cis-trans isomerase</fullName>
        <ecNumber evidence="6">5.2.1.8</ecNumber>
    </recommendedName>
</protein>
<dbReference type="GeneID" id="56944927"/>
<dbReference type="PROSITE" id="PS50059">
    <property type="entry name" value="FKBP_PPIASE"/>
    <property type="match status" value="1"/>
</dbReference>
<comment type="similarity">
    <text evidence="2 6">Belongs to the FKBP-type PPIase family.</text>
</comment>
<keyword evidence="9" id="KW-1185">Reference proteome</keyword>
<dbReference type="EMBL" id="WFLI01000004">
    <property type="protein sequence ID" value="KAB8066064.1"/>
    <property type="molecule type" value="Genomic_DNA"/>
</dbReference>
<gene>
    <name evidence="8" type="ORF">GCN75_04970</name>
</gene>
<evidence type="ECO:0000259" key="7">
    <source>
        <dbReference type="PROSITE" id="PS50059"/>
    </source>
</evidence>
<evidence type="ECO:0000256" key="2">
    <source>
        <dbReference type="ARBA" id="ARBA00006577"/>
    </source>
</evidence>
<evidence type="ECO:0000256" key="1">
    <source>
        <dbReference type="ARBA" id="ARBA00000971"/>
    </source>
</evidence>
<dbReference type="FunFam" id="3.10.50.40:FF:000049">
    <property type="entry name" value="Peptidyl-prolyl cis-trans isomerase"/>
    <property type="match status" value="1"/>
</dbReference>
<dbReference type="GO" id="GO:0003755">
    <property type="term" value="F:peptidyl-prolyl cis-trans isomerase activity"/>
    <property type="evidence" value="ECO:0007669"/>
    <property type="project" value="UniProtKB-UniRule"/>
</dbReference>
<dbReference type="SUPFAM" id="SSF54534">
    <property type="entry name" value="FKBP-like"/>
    <property type="match status" value="1"/>
</dbReference>
<evidence type="ECO:0000256" key="4">
    <source>
        <dbReference type="ARBA" id="ARBA00023235"/>
    </source>
</evidence>
<comment type="caution">
    <text evidence="8">The sequence shown here is derived from an EMBL/GenBank/DDBJ whole genome shotgun (WGS) entry which is preliminary data.</text>
</comment>
<keyword evidence="4 5" id="KW-0413">Isomerase</keyword>
<name>A0A6I1I528_9BURK</name>
<dbReference type="InterPro" id="IPR001179">
    <property type="entry name" value="PPIase_FKBP_dom"/>
</dbReference>
<feature type="domain" description="PPIase FKBP-type" evidence="7">
    <location>
        <begin position="26"/>
        <end position="118"/>
    </location>
</feature>
<dbReference type="AlphaFoldDB" id="A0A6I1I528"/>
<dbReference type="RefSeq" id="WP_034782471.1">
    <property type="nucleotide sequence ID" value="NZ_WFLI01000004.1"/>
</dbReference>
<evidence type="ECO:0000256" key="3">
    <source>
        <dbReference type="ARBA" id="ARBA00023110"/>
    </source>
</evidence>
<dbReference type="EC" id="5.2.1.8" evidence="6"/>
<dbReference type="PANTHER" id="PTHR43811:SF19">
    <property type="entry name" value="39 KDA FK506-BINDING NUCLEAR PROTEIN"/>
    <property type="match status" value="1"/>
</dbReference>
<dbReference type="Proteomes" id="UP000468717">
    <property type="component" value="Unassembled WGS sequence"/>
</dbReference>
<organism evidence="8 9">
    <name type="scientific">Janthinobacterium violaceinigrum</name>
    <dbReference type="NCBI Taxonomy" id="2654252"/>
    <lineage>
        <taxon>Bacteria</taxon>
        <taxon>Pseudomonadati</taxon>
        <taxon>Pseudomonadota</taxon>
        <taxon>Betaproteobacteria</taxon>
        <taxon>Burkholderiales</taxon>
        <taxon>Oxalobacteraceae</taxon>
        <taxon>Janthinobacterium</taxon>
    </lineage>
</organism>
<keyword evidence="3 5" id="KW-0697">Rotamase</keyword>
<accession>A0A6I1I528</accession>
<reference evidence="8 9" key="1">
    <citation type="submission" date="2019-10" db="EMBL/GenBank/DDBJ databases">
        <title>Three novel species isolated from a subtropical stream in China.</title>
        <authorList>
            <person name="Lu H."/>
        </authorList>
    </citation>
    <scope>NUCLEOTIDE SEQUENCE [LARGE SCALE GENOMIC DNA]</scope>
    <source>
        <strain evidence="8 9">FT13W</strain>
    </source>
</reference>
<dbReference type="PANTHER" id="PTHR43811">
    <property type="entry name" value="FKBP-TYPE PEPTIDYL-PROLYL CIS-TRANS ISOMERASE FKPA"/>
    <property type="match status" value="1"/>
</dbReference>
<proteinExistence type="inferred from homology"/>
<dbReference type="InterPro" id="IPR046357">
    <property type="entry name" value="PPIase_dom_sf"/>
</dbReference>
<evidence type="ECO:0000313" key="9">
    <source>
        <dbReference type="Proteomes" id="UP000468717"/>
    </source>
</evidence>
<sequence length="118" mass="12225">MTTTTTASGLQYIDTTVGEGAEAQAGNNVVVHYTGWLQNDDGSAGAKFDSSKDRNDPFEFPLGAGRVIQGWDEGVQGMKVGGKRQLIIPAALGYGARGAGGVIPPNATLIFDVELLGV</sequence>
<dbReference type="Pfam" id="PF00254">
    <property type="entry name" value="FKBP_C"/>
    <property type="match status" value="1"/>
</dbReference>
<evidence type="ECO:0000256" key="5">
    <source>
        <dbReference type="PROSITE-ProRule" id="PRU00277"/>
    </source>
</evidence>
<dbReference type="Gene3D" id="3.10.50.40">
    <property type="match status" value="1"/>
</dbReference>
<comment type="catalytic activity">
    <reaction evidence="1 5 6">
        <text>[protein]-peptidylproline (omega=180) = [protein]-peptidylproline (omega=0)</text>
        <dbReference type="Rhea" id="RHEA:16237"/>
        <dbReference type="Rhea" id="RHEA-COMP:10747"/>
        <dbReference type="Rhea" id="RHEA-COMP:10748"/>
        <dbReference type="ChEBI" id="CHEBI:83833"/>
        <dbReference type="ChEBI" id="CHEBI:83834"/>
        <dbReference type="EC" id="5.2.1.8"/>
    </reaction>
</comment>